<dbReference type="Proteomes" id="UP001178508">
    <property type="component" value="Chromosome 15"/>
</dbReference>
<organism evidence="1 2">
    <name type="scientific">Xyrichtys novacula</name>
    <name type="common">Pearly razorfish</name>
    <name type="synonym">Hemipteronotus novacula</name>
    <dbReference type="NCBI Taxonomy" id="13765"/>
    <lineage>
        <taxon>Eukaryota</taxon>
        <taxon>Metazoa</taxon>
        <taxon>Chordata</taxon>
        <taxon>Craniata</taxon>
        <taxon>Vertebrata</taxon>
        <taxon>Euteleostomi</taxon>
        <taxon>Actinopterygii</taxon>
        <taxon>Neopterygii</taxon>
        <taxon>Teleostei</taxon>
        <taxon>Neoteleostei</taxon>
        <taxon>Acanthomorphata</taxon>
        <taxon>Eupercaria</taxon>
        <taxon>Labriformes</taxon>
        <taxon>Labridae</taxon>
        <taxon>Xyrichtys</taxon>
    </lineage>
</organism>
<evidence type="ECO:0000313" key="1">
    <source>
        <dbReference type="EMBL" id="CAJ1074145.1"/>
    </source>
</evidence>
<reference evidence="1" key="1">
    <citation type="submission" date="2023-08" db="EMBL/GenBank/DDBJ databases">
        <authorList>
            <person name="Alioto T."/>
            <person name="Alioto T."/>
            <person name="Gomez Garrido J."/>
        </authorList>
    </citation>
    <scope>NUCLEOTIDE SEQUENCE</scope>
</reference>
<name>A0AAV1GLL8_XYRNO</name>
<accession>A0AAV1GLL8</accession>
<evidence type="ECO:0000313" key="2">
    <source>
        <dbReference type="Proteomes" id="UP001178508"/>
    </source>
</evidence>
<protein>
    <submittedName>
        <fullName evidence="1">Uncharacterized protein</fullName>
    </submittedName>
</protein>
<sequence length="83" mass="9088">MDLLHAKSQVVQTFREASIIALMETWLDGTTTDSEVSLDGLCAKSQVVHTFKEALIIALMETWLDGTTTDSEVSLDGFYHPAG</sequence>
<dbReference type="AlphaFoldDB" id="A0AAV1GLL8"/>
<keyword evidence="2" id="KW-1185">Reference proteome</keyword>
<dbReference type="EMBL" id="OY660878">
    <property type="protein sequence ID" value="CAJ1074145.1"/>
    <property type="molecule type" value="Genomic_DNA"/>
</dbReference>
<proteinExistence type="predicted"/>
<gene>
    <name evidence="1" type="ORF">XNOV1_A023391</name>
</gene>